<name>A0ABV7HLV1_9GAMM</name>
<reference evidence="3" key="1">
    <citation type="journal article" date="2019" name="Int. J. Syst. Evol. Microbiol.">
        <title>The Global Catalogue of Microorganisms (GCM) 10K type strain sequencing project: providing services to taxonomists for standard genome sequencing and annotation.</title>
        <authorList>
            <consortium name="The Broad Institute Genomics Platform"/>
            <consortium name="The Broad Institute Genome Sequencing Center for Infectious Disease"/>
            <person name="Wu L."/>
            <person name="Ma J."/>
        </authorList>
    </citation>
    <scope>NUCLEOTIDE SEQUENCE [LARGE SCALE GENOMIC DNA]</scope>
    <source>
        <strain evidence="3">KCTC 52141</strain>
    </source>
</reference>
<dbReference type="Proteomes" id="UP001595548">
    <property type="component" value="Unassembled WGS sequence"/>
</dbReference>
<dbReference type="PROSITE" id="PS51257">
    <property type="entry name" value="PROKAR_LIPOPROTEIN"/>
    <property type="match status" value="1"/>
</dbReference>
<dbReference type="RefSeq" id="WP_339614843.1">
    <property type="nucleotide sequence ID" value="NZ_AP031500.1"/>
</dbReference>
<evidence type="ECO:0000313" key="2">
    <source>
        <dbReference type="EMBL" id="MFC3154682.1"/>
    </source>
</evidence>
<evidence type="ECO:0000256" key="1">
    <source>
        <dbReference type="SAM" id="SignalP"/>
    </source>
</evidence>
<dbReference type="InterPro" id="IPR021457">
    <property type="entry name" value="DUF3108"/>
</dbReference>
<gene>
    <name evidence="2" type="ORF">ACFOEB_05650</name>
</gene>
<sequence length="248" mass="28260">MTRLKRITLSLLTGATLAASCWLPQAIAANDAAAPNQFRNIYKSSVYGMTVTVTHELIPLDDNRHKLRFFADSLVASIEEVSIFSSPEDQLLQPQLYTYDRSGLGRDREARVTFDWEKRKVVNDINDNPWKMNVPLGTQDKVSFQIQLQRDLIAGKTENLAYTIADGGKIKEYQFAIVGNERLKTPLGQIDTVKIKRTRKDSDRITYAWMAPKYSYLLVRMQQEEDGDVYTINIDEAEIDGKKISSFN</sequence>
<evidence type="ECO:0000313" key="3">
    <source>
        <dbReference type="Proteomes" id="UP001595548"/>
    </source>
</evidence>
<keyword evidence="1" id="KW-0732">Signal</keyword>
<dbReference type="EMBL" id="JBHRTL010000006">
    <property type="protein sequence ID" value="MFC3154682.1"/>
    <property type="molecule type" value="Genomic_DNA"/>
</dbReference>
<dbReference type="Pfam" id="PF11306">
    <property type="entry name" value="DUF3108"/>
    <property type="match status" value="1"/>
</dbReference>
<organism evidence="2 3">
    <name type="scientific">Gilvimarinus japonicus</name>
    <dbReference type="NCBI Taxonomy" id="1796469"/>
    <lineage>
        <taxon>Bacteria</taxon>
        <taxon>Pseudomonadati</taxon>
        <taxon>Pseudomonadota</taxon>
        <taxon>Gammaproteobacteria</taxon>
        <taxon>Cellvibrionales</taxon>
        <taxon>Cellvibrionaceae</taxon>
        <taxon>Gilvimarinus</taxon>
    </lineage>
</organism>
<keyword evidence="3" id="KW-1185">Reference proteome</keyword>
<proteinExistence type="predicted"/>
<feature type="chain" id="PRO_5046359005" evidence="1">
    <location>
        <begin position="29"/>
        <end position="248"/>
    </location>
</feature>
<protein>
    <submittedName>
        <fullName evidence="2">DUF3108 domain-containing protein</fullName>
    </submittedName>
</protein>
<accession>A0ABV7HLV1</accession>
<comment type="caution">
    <text evidence="2">The sequence shown here is derived from an EMBL/GenBank/DDBJ whole genome shotgun (WGS) entry which is preliminary data.</text>
</comment>
<feature type="signal peptide" evidence="1">
    <location>
        <begin position="1"/>
        <end position="28"/>
    </location>
</feature>